<sequence length="209" mass="23038">MTAAATTSPFSHSSVLPLAVAQGIREVKTFFTDLSRTRLGATVVPYATARPVGIELDNNPAERERPQPQSTPASQGAQVLREAFFFTCNYLTAEWGEGVLAEFLKDFWGSQVSPGFTLKAAQAFVRYLHEQPTEVSPLARELACYECATLQTYADHQTRRIELRYDLSSILLALRFGLAPAATPPGKHGFTLTFDTLLEKERLARLSVA</sequence>
<evidence type="ECO:0000313" key="2">
    <source>
        <dbReference type="EMBL" id="MBB5286222.1"/>
    </source>
</evidence>
<proteinExistence type="predicted"/>
<evidence type="ECO:0000256" key="1">
    <source>
        <dbReference type="SAM" id="MobiDB-lite"/>
    </source>
</evidence>
<keyword evidence="3" id="KW-1185">Reference proteome</keyword>
<dbReference type="Proteomes" id="UP000557307">
    <property type="component" value="Unassembled WGS sequence"/>
</dbReference>
<dbReference type="AlphaFoldDB" id="A0A840TX82"/>
<evidence type="ECO:0000313" key="3">
    <source>
        <dbReference type="Proteomes" id="UP000557307"/>
    </source>
</evidence>
<dbReference type="RefSeq" id="WP_184177128.1">
    <property type="nucleotide sequence ID" value="NZ_JACHGF010000008.1"/>
</dbReference>
<reference evidence="2 3" key="1">
    <citation type="submission" date="2020-08" db="EMBL/GenBank/DDBJ databases">
        <title>Genomic Encyclopedia of Type Strains, Phase IV (KMG-IV): sequencing the most valuable type-strain genomes for metagenomic binning, comparative biology and taxonomic classification.</title>
        <authorList>
            <person name="Goeker M."/>
        </authorList>
    </citation>
    <scope>NUCLEOTIDE SEQUENCE [LARGE SCALE GENOMIC DNA]</scope>
    <source>
        <strain evidence="2 3">DSM 105074</strain>
    </source>
</reference>
<protein>
    <submittedName>
        <fullName evidence="2">Uncharacterized protein</fullName>
    </submittedName>
</protein>
<dbReference type="EMBL" id="JACHGF010000008">
    <property type="protein sequence ID" value="MBB5286222.1"/>
    <property type="molecule type" value="Genomic_DNA"/>
</dbReference>
<gene>
    <name evidence="2" type="ORF">HNQ92_004382</name>
</gene>
<comment type="caution">
    <text evidence="2">The sequence shown here is derived from an EMBL/GenBank/DDBJ whole genome shotgun (WGS) entry which is preliminary data.</text>
</comment>
<organism evidence="2 3">
    <name type="scientific">Rhabdobacter roseus</name>
    <dbReference type="NCBI Taxonomy" id="1655419"/>
    <lineage>
        <taxon>Bacteria</taxon>
        <taxon>Pseudomonadati</taxon>
        <taxon>Bacteroidota</taxon>
        <taxon>Cytophagia</taxon>
        <taxon>Cytophagales</taxon>
        <taxon>Cytophagaceae</taxon>
        <taxon>Rhabdobacter</taxon>
    </lineage>
</organism>
<feature type="region of interest" description="Disordered" evidence="1">
    <location>
        <begin position="54"/>
        <end position="74"/>
    </location>
</feature>
<name>A0A840TX82_9BACT</name>
<accession>A0A840TX82</accession>